<dbReference type="RefSeq" id="WP_344033304.1">
    <property type="nucleotide sequence ID" value="NZ_BAAAOB010000005.1"/>
</dbReference>
<dbReference type="EMBL" id="BAAAOB010000005">
    <property type="protein sequence ID" value="GAA1797904.1"/>
    <property type="molecule type" value="Genomic_DNA"/>
</dbReference>
<protein>
    <submittedName>
        <fullName evidence="1">Uncharacterized protein</fullName>
    </submittedName>
</protein>
<reference evidence="1 2" key="1">
    <citation type="journal article" date="2019" name="Int. J. Syst. Evol. Microbiol.">
        <title>The Global Catalogue of Microorganisms (GCM) 10K type strain sequencing project: providing services to taxonomists for standard genome sequencing and annotation.</title>
        <authorList>
            <consortium name="The Broad Institute Genomics Platform"/>
            <consortium name="The Broad Institute Genome Sequencing Center for Infectious Disease"/>
            <person name="Wu L."/>
            <person name="Ma J."/>
        </authorList>
    </citation>
    <scope>NUCLEOTIDE SEQUENCE [LARGE SCALE GENOMIC DNA]</scope>
    <source>
        <strain evidence="1 2">JCM 14736</strain>
    </source>
</reference>
<evidence type="ECO:0000313" key="1">
    <source>
        <dbReference type="EMBL" id="GAA1797904.1"/>
    </source>
</evidence>
<accession>A0ABN2LSA2</accession>
<gene>
    <name evidence="1" type="ORF">GCM10009768_28550</name>
</gene>
<keyword evidence="2" id="KW-1185">Reference proteome</keyword>
<sequence>MTEIRLSRDEMRSLLKKPDKQAAKIIAQLNSFSGTADFGSATDKITLILRIAMESAHAASIATQAVTAIANEAVDDLAATEESVLQTLDNFSQAEFGK</sequence>
<dbReference type="Proteomes" id="UP001500851">
    <property type="component" value="Unassembled WGS sequence"/>
</dbReference>
<proteinExistence type="predicted"/>
<name>A0ABN2LSA2_9MICO</name>
<comment type="caution">
    <text evidence="1">The sequence shown here is derived from an EMBL/GenBank/DDBJ whole genome shotgun (WGS) entry which is preliminary data.</text>
</comment>
<evidence type="ECO:0000313" key="2">
    <source>
        <dbReference type="Proteomes" id="UP001500851"/>
    </source>
</evidence>
<organism evidence="1 2">
    <name type="scientific">Leucobacter iarius</name>
    <dbReference type="NCBI Taxonomy" id="333963"/>
    <lineage>
        <taxon>Bacteria</taxon>
        <taxon>Bacillati</taxon>
        <taxon>Actinomycetota</taxon>
        <taxon>Actinomycetes</taxon>
        <taxon>Micrococcales</taxon>
        <taxon>Microbacteriaceae</taxon>
        <taxon>Leucobacter</taxon>
    </lineage>
</organism>